<gene>
    <name evidence="1" type="ORF">BN715_00041</name>
</gene>
<dbReference type="Proteomes" id="UP000017908">
    <property type="component" value="Unassembled WGS sequence"/>
</dbReference>
<protein>
    <submittedName>
        <fullName evidence="1">Uncharacterized protein</fullName>
    </submittedName>
</protein>
<organism evidence="1">
    <name type="scientific">Megasphaera elsdenii CAG:570</name>
    <dbReference type="NCBI Taxonomy" id="1263087"/>
    <lineage>
        <taxon>Bacteria</taxon>
        <taxon>Bacillati</taxon>
        <taxon>Bacillota</taxon>
        <taxon>Negativicutes</taxon>
        <taxon>Veillonellales</taxon>
        <taxon>Veillonellaceae</taxon>
        <taxon>Megasphaera</taxon>
    </lineage>
</organism>
<dbReference type="AlphaFoldDB" id="R7MVS5"/>
<reference evidence="1" key="1">
    <citation type="submission" date="2012-11" db="EMBL/GenBank/DDBJ databases">
        <title>Dependencies among metagenomic species, viruses, plasmids and units of genetic variation.</title>
        <authorList>
            <person name="Nielsen H.B."/>
            <person name="Almeida M."/>
            <person name="Juncker A.S."/>
            <person name="Rasmussen S."/>
            <person name="Li J."/>
            <person name="Sunagawa S."/>
            <person name="Plichta D."/>
            <person name="Gautier L."/>
            <person name="Le Chatelier E."/>
            <person name="Peletier E."/>
            <person name="Bonde I."/>
            <person name="Nielsen T."/>
            <person name="Manichanh C."/>
            <person name="Arumugam M."/>
            <person name="Batto J."/>
            <person name="Santos M.B.Q.D."/>
            <person name="Blom N."/>
            <person name="Borruel N."/>
            <person name="Burgdorf K.S."/>
            <person name="Boumezbeur F."/>
            <person name="Casellas F."/>
            <person name="Dore J."/>
            <person name="Guarner F."/>
            <person name="Hansen T."/>
            <person name="Hildebrand F."/>
            <person name="Kaas R.S."/>
            <person name="Kennedy S."/>
            <person name="Kristiansen K."/>
            <person name="Kultima J.R."/>
            <person name="Leonard P."/>
            <person name="Levenez F."/>
            <person name="Lund O."/>
            <person name="Moumen B."/>
            <person name="Le Paslier D."/>
            <person name="Pons N."/>
            <person name="Pedersen O."/>
            <person name="Prifti E."/>
            <person name="Qin J."/>
            <person name="Raes J."/>
            <person name="Tap J."/>
            <person name="Tims S."/>
            <person name="Ussery D.W."/>
            <person name="Yamada T."/>
            <person name="MetaHit consortium"/>
            <person name="Renault P."/>
            <person name="Sicheritz-Ponten T."/>
            <person name="Bork P."/>
            <person name="Wang J."/>
            <person name="Brunak S."/>
            <person name="Ehrlich S.D."/>
        </authorList>
    </citation>
    <scope>NUCLEOTIDE SEQUENCE [LARGE SCALE GENOMIC DNA]</scope>
</reference>
<dbReference type="EMBL" id="CBKE010000079">
    <property type="protein sequence ID" value="CDF04456.1"/>
    <property type="molecule type" value="Genomic_DNA"/>
</dbReference>
<comment type="caution">
    <text evidence="1">The sequence shown here is derived from an EMBL/GenBank/DDBJ whole genome shotgun (WGS) entry which is preliminary data.</text>
</comment>
<name>R7MVS5_MEGEL</name>
<proteinExistence type="predicted"/>
<evidence type="ECO:0000313" key="1">
    <source>
        <dbReference type="EMBL" id="CDF04456.1"/>
    </source>
</evidence>
<accession>R7MVS5</accession>
<sequence length="30" mass="3615">MMFEAMAFKFCLIHIKHQTFNFKHKKALSS</sequence>